<dbReference type="Proteomes" id="UP001403385">
    <property type="component" value="Unassembled WGS sequence"/>
</dbReference>
<evidence type="ECO:0000256" key="1">
    <source>
        <dbReference type="SAM" id="SignalP"/>
    </source>
</evidence>
<dbReference type="SUPFAM" id="SSF48452">
    <property type="entry name" value="TPR-like"/>
    <property type="match status" value="1"/>
</dbReference>
<dbReference type="Gene3D" id="1.25.40.390">
    <property type="match status" value="1"/>
</dbReference>
<dbReference type="Pfam" id="PF13174">
    <property type="entry name" value="TPR_6"/>
    <property type="match status" value="1"/>
</dbReference>
<protein>
    <recommendedName>
        <fullName evidence="4">Tetratricopeptide repeat protein</fullName>
    </recommendedName>
</protein>
<sequence>MKKYIYSIALAASLSGCSFLNPTEVTNPNVTDEVFVDNPNAAASWLNGMRRQLALTLNQTVVLGELTSDNYYNNRTQSSKVFDIPQIISTDVDVNTLQATVQKLREMGYFGIETVAPKDAATTDDMLAEMYFLRGIASMFCGEYFVGLPGSALSEIMHPEQHLHLAIADFEKAMSLSDDVSQKTACLLAMARSYYHMGDKTNAVKYAEDVLVADPMYIKEIGYDGVNGVSNSMQFFLFDSSNDEFAPLPRLDFLDPKYYSIGNPDQDQKPVALLKAEEAYFILAEAALADNQLEKAKTQLKNLLQEVIAQRPTASIDDSKETRSGGNRTDYPLTDDYWLKTNPDAPARTGFILDRQKGNVTIPVVSGTSVTAVEIDAATTVDELLETLYLMRQEVFLAEGRRVIDLGIKYPVSDIEYRNNSNVQAEHIRAQIPDFIPGNRELDDFTNDVENKQITLTIDMNKVLVENKTNPAVVPFF</sequence>
<proteinExistence type="predicted"/>
<feature type="chain" id="PRO_5043869317" description="Tetratricopeptide repeat protein" evidence="1">
    <location>
        <begin position="21"/>
        <end position="477"/>
    </location>
</feature>
<comment type="caution">
    <text evidence="2">The sequence shown here is derived from an EMBL/GenBank/DDBJ whole genome shotgun (WGS) entry which is preliminary data.</text>
</comment>
<reference evidence="2 3" key="1">
    <citation type="submission" date="2024-04" db="EMBL/GenBank/DDBJ databases">
        <title>Novel genus in family Flammeovirgaceae.</title>
        <authorList>
            <person name="Nguyen T.H."/>
            <person name="Vuong T.Q."/>
            <person name="Le H."/>
            <person name="Kim S.-G."/>
        </authorList>
    </citation>
    <scope>NUCLEOTIDE SEQUENCE [LARGE SCALE GENOMIC DNA]</scope>
    <source>
        <strain evidence="2 3">JCM 23209</strain>
    </source>
</reference>
<name>A0AAW9S7L1_9BACT</name>
<dbReference type="RefSeq" id="WP_346821177.1">
    <property type="nucleotide sequence ID" value="NZ_JBDKWZ010000005.1"/>
</dbReference>
<feature type="signal peptide" evidence="1">
    <location>
        <begin position="1"/>
        <end position="20"/>
    </location>
</feature>
<keyword evidence="3" id="KW-1185">Reference proteome</keyword>
<dbReference type="InterPro" id="IPR011990">
    <property type="entry name" value="TPR-like_helical_dom_sf"/>
</dbReference>
<evidence type="ECO:0000313" key="2">
    <source>
        <dbReference type="EMBL" id="MEN7548398.1"/>
    </source>
</evidence>
<keyword evidence="1" id="KW-0732">Signal</keyword>
<accession>A0AAW9S7L1</accession>
<evidence type="ECO:0008006" key="4">
    <source>
        <dbReference type="Google" id="ProtNLM"/>
    </source>
</evidence>
<dbReference type="PROSITE" id="PS51257">
    <property type="entry name" value="PROKAR_LIPOPROTEIN"/>
    <property type="match status" value="1"/>
</dbReference>
<dbReference type="EMBL" id="JBDKWZ010000005">
    <property type="protein sequence ID" value="MEN7548398.1"/>
    <property type="molecule type" value="Genomic_DNA"/>
</dbReference>
<evidence type="ECO:0000313" key="3">
    <source>
        <dbReference type="Proteomes" id="UP001403385"/>
    </source>
</evidence>
<organism evidence="2 3">
    <name type="scientific">Rapidithrix thailandica</name>
    <dbReference type="NCBI Taxonomy" id="413964"/>
    <lineage>
        <taxon>Bacteria</taxon>
        <taxon>Pseudomonadati</taxon>
        <taxon>Bacteroidota</taxon>
        <taxon>Cytophagia</taxon>
        <taxon>Cytophagales</taxon>
        <taxon>Flammeovirgaceae</taxon>
        <taxon>Rapidithrix</taxon>
    </lineage>
</organism>
<dbReference type="InterPro" id="IPR019734">
    <property type="entry name" value="TPR_rpt"/>
</dbReference>
<dbReference type="AlphaFoldDB" id="A0AAW9S7L1"/>
<gene>
    <name evidence="2" type="ORF">AAG747_10795</name>
</gene>